<sequence>MRRPVLFATFTAAAFALAACGSPDADADGDGEISLEEAAAKSDEMVRPEPGLYRATTEMIDMQMPGAPPAVRDMMKGMMGGGEETSTFCLTREQAEKGFEEMARQTQEDADCAFEKFDADGGSIDAVMTCRGSERGEVRIAMQGTGTRTSSDMTMTMDARGPQGQSMTIKTRSRQERIGDCEG</sequence>
<evidence type="ECO:0000256" key="2">
    <source>
        <dbReference type="SAM" id="SignalP"/>
    </source>
</evidence>
<dbReference type="PROSITE" id="PS51257">
    <property type="entry name" value="PROKAR_LIPOPROTEIN"/>
    <property type="match status" value="1"/>
</dbReference>
<feature type="compositionally biased region" description="Basic and acidic residues" evidence="1">
    <location>
        <begin position="173"/>
        <end position="183"/>
    </location>
</feature>
<feature type="chain" id="PRO_5045946135" description="DUF3617 domain-containing protein" evidence="2">
    <location>
        <begin position="19"/>
        <end position="183"/>
    </location>
</feature>
<feature type="signal peptide" evidence="2">
    <location>
        <begin position="1"/>
        <end position="18"/>
    </location>
</feature>
<keyword evidence="2" id="KW-0732">Signal</keyword>
<comment type="caution">
    <text evidence="3">The sequence shown here is derived from an EMBL/GenBank/DDBJ whole genome shotgun (WGS) entry which is preliminary data.</text>
</comment>
<evidence type="ECO:0000256" key="1">
    <source>
        <dbReference type="SAM" id="MobiDB-lite"/>
    </source>
</evidence>
<evidence type="ECO:0000313" key="4">
    <source>
        <dbReference type="Proteomes" id="UP000603317"/>
    </source>
</evidence>
<evidence type="ECO:0008006" key="5">
    <source>
        <dbReference type="Google" id="ProtNLM"/>
    </source>
</evidence>
<accession>A0ABQ1F3N4</accession>
<feature type="region of interest" description="Disordered" evidence="1">
    <location>
        <begin position="144"/>
        <end position="183"/>
    </location>
</feature>
<reference evidence="4" key="1">
    <citation type="journal article" date="2019" name="Int. J. Syst. Evol. Microbiol.">
        <title>The Global Catalogue of Microorganisms (GCM) 10K type strain sequencing project: providing services to taxonomists for standard genome sequencing and annotation.</title>
        <authorList>
            <consortium name="The Broad Institute Genomics Platform"/>
            <consortium name="The Broad Institute Genome Sequencing Center for Infectious Disease"/>
            <person name="Wu L."/>
            <person name="Ma J."/>
        </authorList>
    </citation>
    <scope>NUCLEOTIDE SEQUENCE [LARGE SCALE GENOMIC DNA]</scope>
    <source>
        <strain evidence="4">CGMCC 1.15297</strain>
    </source>
</reference>
<dbReference type="Pfam" id="PF12276">
    <property type="entry name" value="DUF3617"/>
    <property type="match status" value="1"/>
</dbReference>
<name>A0ABQ1F3N4_9SPHN</name>
<protein>
    <recommendedName>
        <fullName evidence="5">DUF3617 domain-containing protein</fullName>
    </recommendedName>
</protein>
<evidence type="ECO:0000313" key="3">
    <source>
        <dbReference type="EMBL" id="GFZ99048.1"/>
    </source>
</evidence>
<dbReference type="EMBL" id="BMID01000001">
    <property type="protein sequence ID" value="GFZ99048.1"/>
    <property type="molecule type" value="Genomic_DNA"/>
</dbReference>
<keyword evidence="4" id="KW-1185">Reference proteome</keyword>
<dbReference type="InterPro" id="IPR022061">
    <property type="entry name" value="DUF3617"/>
</dbReference>
<dbReference type="RefSeq" id="WP_188641127.1">
    <property type="nucleotide sequence ID" value="NZ_BMID01000001.1"/>
</dbReference>
<gene>
    <name evidence="3" type="ORF">GCM10010923_04170</name>
</gene>
<proteinExistence type="predicted"/>
<feature type="compositionally biased region" description="Low complexity" evidence="1">
    <location>
        <begin position="144"/>
        <end position="158"/>
    </location>
</feature>
<dbReference type="Proteomes" id="UP000603317">
    <property type="component" value="Unassembled WGS sequence"/>
</dbReference>
<organism evidence="3 4">
    <name type="scientific">Blastomonas marina</name>
    <dbReference type="NCBI Taxonomy" id="1867408"/>
    <lineage>
        <taxon>Bacteria</taxon>
        <taxon>Pseudomonadati</taxon>
        <taxon>Pseudomonadota</taxon>
        <taxon>Alphaproteobacteria</taxon>
        <taxon>Sphingomonadales</taxon>
        <taxon>Sphingomonadaceae</taxon>
        <taxon>Blastomonas</taxon>
    </lineage>
</organism>